<dbReference type="Proteomes" id="UP000014539">
    <property type="component" value="Unassembled WGS sequence"/>
</dbReference>
<dbReference type="EMBL" id="AGYD01000005">
    <property type="protein sequence ID" value="EPH09060.1"/>
    <property type="molecule type" value="Genomic_DNA"/>
</dbReference>
<reference evidence="1 2" key="1">
    <citation type="submission" date="2013-06" db="EMBL/GenBank/DDBJ databases">
        <title>The Genome Sequence of Campylobacter ureolyticus ACS-301-V-SCH3B.</title>
        <authorList>
            <consortium name="The Broad Institute Genomics Platform"/>
            <person name="Earl A."/>
            <person name="Ward D."/>
            <person name="Feldgarden M."/>
            <person name="Gevers D."/>
            <person name="Saerens B."/>
            <person name="Vaneechoutte M."/>
            <person name="Walker B."/>
            <person name="Young S."/>
            <person name="Zeng Q."/>
            <person name="Gargeya S."/>
            <person name="Fitzgerald M."/>
            <person name="Haas B."/>
            <person name="Abouelleil A."/>
            <person name="Allen A.W."/>
            <person name="Alvarado L."/>
            <person name="Arachchi H.M."/>
            <person name="Berlin A.M."/>
            <person name="Chapman S.B."/>
            <person name="Gainer-Dewar J."/>
            <person name="Goldberg J."/>
            <person name="Griggs A."/>
            <person name="Gujja S."/>
            <person name="Hansen M."/>
            <person name="Howarth C."/>
            <person name="Imamovic A."/>
            <person name="Ireland A."/>
            <person name="Larimer J."/>
            <person name="McCowan C."/>
            <person name="Murphy C."/>
            <person name="Pearson M."/>
            <person name="Poon T.W."/>
            <person name="Priest M."/>
            <person name="Roberts A."/>
            <person name="Saif S."/>
            <person name="Shea T."/>
            <person name="Sisk P."/>
            <person name="Sykes S."/>
            <person name="Wortman J."/>
            <person name="Nusbaum C."/>
            <person name="Birren B."/>
        </authorList>
    </citation>
    <scope>NUCLEOTIDE SEQUENCE [LARGE SCALE GENOMIC DNA]</scope>
    <source>
        <strain evidence="1 2">ACS-301-V-Sch3b</strain>
    </source>
</reference>
<gene>
    <name evidence="1" type="ORF">HMPREF9309_00579</name>
</gene>
<comment type="caution">
    <text evidence="1">The sequence shown here is derived from an EMBL/GenBank/DDBJ whole genome shotgun (WGS) entry which is preliminary data.</text>
</comment>
<dbReference type="AlphaFoldDB" id="S3YKU8"/>
<dbReference type="PROSITE" id="PS51257">
    <property type="entry name" value="PROKAR_LIPOPROTEIN"/>
    <property type="match status" value="1"/>
</dbReference>
<keyword evidence="2" id="KW-1185">Reference proteome</keyword>
<evidence type="ECO:0000313" key="2">
    <source>
        <dbReference type="Proteomes" id="UP000014539"/>
    </source>
</evidence>
<protein>
    <recommendedName>
        <fullName evidence="3">Lipoprotein</fullName>
    </recommendedName>
</protein>
<organism evidence="1 2">
    <name type="scientific">Campylobacter ureolyticus ACS-301-V-Sch3b</name>
    <dbReference type="NCBI Taxonomy" id="883165"/>
    <lineage>
        <taxon>Bacteria</taxon>
        <taxon>Pseudomonadati</taxon>
        <taxon>Campylobacterota</taxon>
        <taxon>Epsilonproteobacteria</taxon>
        <taxon>Campylobacterales</taxon>
        <taxon>Campylobacteraceae</taxon>
        <taxon>Campylobacter</taxon>
    </lineage>
</organism>
<sequence length="263" mass="30506">MKNIIKLTIISATTAIFFSGCIMHTLGTTTVGIVSGKKVAKDLWYWGNGQKPKGLLDHDGWCQKNEVQMNEIIAKNIERAKKRVAQGKSNVSGPTKEHPYIHITDTYAYYDDFRTGVYIQPYAIRMDSYKCDVNNKKLYNFLSTNPSDMDSFYTNLSTKKERRLAFVNDLYKGMLKSMCLAKASHYAMDEGGYEIIKYLNNINTGKPVAIMKYNYDDCYEYLYSNDYYMFDDPKKMEEIKQRKAQLKEPRIQIFEENLFVGLE</sequence>
<evidence type="ECO:0008006" key="3">
    <source>
        <dbReference type="Google" id="ProtNLM"/>
    </source>
</evidence>
<name>S3YKU8_9BACT</name>
<dbReference type="RefSeq" id="WP_016646434.1">
    <property type="nucleotide sequence ID" value="NZ_KE340326.1"/>
</dbReference>
<proteinExistence type="predicted"/>
<dbReference type="HOGENOM" id="CLU_1056398_0_0_7"/>
<accession>S3YKU8</accession>
<dbReference type="PATRIC" id="fig|883165.3.peg.592"/>
<evidence type="ECO:0000313" key="1">
    <source>
        <dbReference type="EMBL" id="EPH09060.1"/>
    </source>
</evidence>